<evidence type="ECO:0000259" key="6">
    <source>
        <dbReference type="Pfam" id="PF00389"/>
    </source>
</evidence>
<dbReference type="InterPro" id="IPR036291">
    <property type="entry name" value="NAD(P)-bd_dom_sf"/>
</dbReference>
<evidence type="ECO:0000259" key="7">
    <source>
        <dbReference type="Pfam" id="PF02826"/>
    </source>
</evidence>
<comment type="caution">
    <text evidence="8">The sequence shown here is derived from an EMBL/GenBank/DDBJ whole genome shotgun (WGS) entry which is preliminary data.</text>
</comment>
<sequence>MKKNVLLLETVADEAMELLNNAASAGEIEIFTAYGDTPLATILQENSIDGVITRGKGQGNKQLMEACPDLQVIARCGVGLDNVDIKEATARKIKVVNAPGSNSSTIAEHAITLMLMLQRNLYESARQVKAGNWEWRNQFVGDELHGKTLGVLGMGNIGKRVAKLGDAFSMNVVYWDKFPVQSDYQALPLEEVLQVADIITLHLPLFEDTKNLIGEKELAMMKPHAILINTARGALVDQKALVEALNNGTIGGFGADVLVVEPPEQDEPLLNHPKTIITAHVGSLTATTYKNMCVSTVKNVLAILSGKAPQTESVFNRKDLGL</sequence>
<organism evidence="8 9">
    <name type="scientific">Emticicia agri</name>
    <dbReference type="NCBI Taxonomy" id="2492393"/>
    <lineage>
        <taxon>Bacteria</taxon>
        <taxon>Pseudomonadati</taxon>
        <taxon>Bacteroidota</taxon>
        <taxon>Cytophagia</taxon>
        <taxon>Cytophagales</taxon>
        <taxon>Leadbetterellaceae</taxon>
        <taxon>Emticicia</taxon>
    </lineage>
</organism>
<keyword evidence="9" id="KW-1185">Reference proteome</keyword>
<keyword evidence="3 5" id="KW-0560">Oxidoreductase</keyword>
<dbReference type="SUPFAM" id="SSF52283">
    <property type="entry name" value="Formate/glycerate dehydrogenase catalytic domain-like"/>
    <property type="match status" value="1"/>
</dbReference>
<dbReference type="EMBL" id="SEWF01000023">
    <property type="protein sequence ID" value="RYU94601.1"/>
    <property type="molecule type" value="Genomic_DNA"/>
</dbReference>
<evidence type="ECO:0000313" key="9">
    <source>
        <dbReference type="Proteomes" id="UP000293162"/>
    </source>
</evidence>
<dbReference type="PROSITE" id="PS00065">
    <property type="entry name" value="D_2_HYDROXYACID_DH_1"/>
    <property type="match status" value="1"/>
</dbReference>
<gene>
    <name evidence="8" type="ORF">EWM59_15825</name>
</gene>
<protein>
    <submittedName>
        <fullName evidence="8">Hydroxyacid dehydrogenase</fullName>
    </submittedName>
</protein>
<reference evidence="8 9" key="1">
    <citation type="submission" date="2019-02" db="EMBL/GenBank/DDBJ databases">
        <title>Bacterial novel species Emticicia sp. 17J42-9 isolated from soil.</title>
        <authorList>
            <person name="Jung H.-Y."/>
        </authorList>
    </citation>
    <scope>NUCLEOTIDE SEQUENCE [LARGE SCALE GENOMIC DNA]</scope>
    <source>
        <strain evidence="8 9">17J42-9</strain>
    </source>
</reference>
<evidence type="ECO:0000256" key="2">
    <source>
        <dbReference type="ARBA" id="ARBA00022605"/>
    </source>
</evidence>
<evidence type="ECO:0000256" key="1">
    <source>
        <dbReference type="ARBA" id="ARBA00005854"/>
    </source>
</evidence>
<evidence type="ECO:0000256" key="4">
    <source>
        <dbReference type="ARBA" id="ARBA00023027"/>
    </source>
</evidence>
<dbReference type="PROSITE" id="PS00670">
    <property type="entry name" value="D_2_HYDROXYACID_DH_2"/>
    <property type="match status" value="1"/>
</dbReference>
<dbReference type="Pfam" id="PF02826">
    <property type="entry name" value="2-Hacid_dh_C"/>
    <property type="match status" value="1"/>
</dbReference>
<dbReference type="InterPro" id="IPR006139">
    <property type="entry name" value="D-isomer_2_OHA_DH_cat_dom"/>
</dbReference>
<dbReference type="PANTHER" id="PTHR42789:SF1">
    <property type="entry name" value="D-ISOMER SPECIFIC 2-HYDROXYACID DEHYDROGENASE FAMILY PROTEIN (AFU_ORTHOLOGUE AFUA_6G10090)"/>
    <property type="match status" value="1"/>
</dbReference>
<dbReference type="GO" id="GO:0008652">
    <property type="term" value="P:amino acid biosynthetic process"/>
    <property type="evidence" value="ECO:0007669"/>
    <property type="project" value="UniProtKB-KW"/>
</dbReference>
<dbReference type="AlphaFoldDB" id="A0A4Q5LXP4"/>
<dbReference type="SUPFAM" id="SSF51735">
    <property type="entry name" value="NAD(P)-binding Rossmann-fold domains"/>
    <property type="match status" value="1"/>
</dbReference>
<evidence type="ECO:0000256" key="3">
    <source>
        <dbReference type="ARBA" id="ARBA00023002"/>
    </source>
</evidence>
<dbReference type="FunFam" id="3.40.50.720:FF:000203">
    <property type="entry name" value="D-3-phosphoglycerate dehydrogenase (SerA)"/>
    <property type="match status" value="1"/>
</dbReference>
<dbReference type="GO" id="GO:0051287">
    <property type="term" value="F:NAD binding"/>
    <property type="evidence" value="ECO:0007669"/>
    <property type="project" value="InterPro"/>
</dbReference>
<dbReference type="InterPro" id="IPR050857">
    <property type="entry name" value="D-2-hydroxyacid_DH"/>
</dbReference>
<dbReference type="InterPro" id="IPR006140">
    <property type="entry name" value="D-isomer_DH_NAD-bd"/>
</dbReference>
<dbReference type="InterPro" id="IPR029753">
    <property type="entry name" value="D-isomer_DH_CS"/>
</dbReference>
<dbReference type="InterPro" id="IPR029752">
    <property type="entry name" value="D-isomer_DH_CS1"/>
</dbReference>
<dbReference type="OrthoDB" id="1522997at2"/>
<keyword evidence="2" id="KW-0028">Amino-acid biosynthesis</keyword>
<dbReference type="GO" id="GO:0016616">
    <property type="term" value="F:oxidoreductase activity, acting on the CH-OH group of donors, NAD or NADP as acceptor"/>
    <property type="evidence" value="ECO:0007669"/>
    <property type="project" value="InterPro"/>
</dbReference>
<keyword evidence="4" id="KW-0520">NAD</keyword>
<evidence type="ECO:0000256" key="5">
    <source>
        <dbReference type="RuleBase" id="RU003719"/>
    </source>
</evidence>
<accession>A0A4Q5LXP4</accession>
<name>A0A4Q5LXP4_9BACT</name>
<dbReference type="Pfam" id="PF00389">
    <property type="entry name" value="2-Hacid_dh"/>
    <property type="match status" value="1"/>
</dbReference>
<feature type="domain" description="D-isomer specific 2-hydroxyacid dehydrogenase catalytic" evidence="6">
    <location>
        <begin position="5"/>
        <end position="311"/>
    </location>
</feature>
<dbReference type="Proteomes" id="UP000293162">
    <property type="component" value="Unassembled WGS sequence"/>
</dbReference>
<feature type="domain" description="D-isomer specific 2-hydroxyacid dehydrogenase NAD-binding" evidence="7">
    <location>
        <begin position="111"/>
        <end position="282"/>
    </location>
</feature>
<evidence type="ECO:0000313" key="8">
    <source>
        <dbReference type="EMBL" id="RYU94601.1"/>
    </source>
</evidence>
<dbReference type="RefSeq" id="WP_130022207.1">
    <property type="nucleotide sequence ID" value="NZ_SEWF01000023.1"/>
</dbReference>
<dbReference type="Gene3D" id="3.40.50.720">
    <property type="entry name" value="NAD(P)-binding Rossmann-like Domain"/>
    <property type="match status" value="2"/>
</dbReference>
<comment type="similarity">
    <text evidence="1 5">Belongs to the D-isomer specific 2-hydroxyacid dehydrogenase family.</text>
</comment>
<proteinExistence type="inferred from homology"/>
<dbReference type="PANTHER" id="PTHR42789">
    <property type="entry name" value="D-ISOMER SPECIFIC 2-HYDROXYACID DEHYDROGENASE FAMILY PROTEIN (AFU_ORTHOLOGUE AFUA_6G10090)"/>
    <property type="match status" value="1"/>
</dbReference>
<dbReference type="CDD" id="cd12173">
    <property type="entry name" value="PGDH_4"/>
    <property type="match status" value="1"/>
</dbReference>